<dbReference type="HOGENOM" id="CLU_758777_0_0_1"/>
<dbReference type="AlphaFoldDB" id="A0A099P0L4"/>
<dbReference type="GO" id="GO:0005829">
    <property type="term" value="C:cytosol"/>
    <property type="evidence" value="ECO:0007669"/>
    <property type="project" value="TreeGrafter"/>
</dbReference>
<dbReference type="GO" id="GO:0046872">
    <property type="term" value="F:metal ion binding"/>
    <property type="evidence" value="ECO:0007669"/>
    <property type="project" value="UniProtKB-KW"/>
</dbReference>
<dbReference type="GO" id="GO:0000956">
    <property type="term" value="P:nuclear-transcribed mRNA catabolic process"/>
    <property type="evidence" value="ECO:0007669"/>
    <property type="project" value="TreeGrafter"/>
</dbReference>
<feature type="domain" description="RAI1-like" evidence="8">
    <location>
        <begin position="17"/>
        <end position="323"/>
    </location>
</feature>
<evidence type="ECO:0000256" key="5">
    <source>
        <dbReference type="ARBA" id="ARBA00044692"/>
    </source>
</evidence>
<dbReference type="EMBL" id="NHMM01000006">
    <property type="protein sequence ID" value="OUT20976.1"/>
    <property type="molecule type" value="Genomic_DNA"/>
</dbReference>
<comment type="catalytic activity">
    <reaction evidence="6">
        <text>a 5'-end NAD(+)-phospho-ribonucleoside in mRNA + H2O = a 5'-end phospho-ribonucleoside in mRNA + NAD(+) + H(+)</text>
        <dbReference type="Rhea" id="RHEA:60880"/>
        <dbReference type="Rhea" id="RHEA-COMP:15692"/>
        <dbReference type="Rhea" id="RHEA-COMP:15698"/>
        <dbReference type="ChEBI" id="CHEBI:15377"/>
        <dbReference type="ChEBI" id="CHEBI:15378"/>
        <dbReference type="ChEBI" id="CHEBI:57540"/>
        <dbReference type="ChEBI" id="CHEBI:138282"/>
        <dbReference type="ChEBI" id="CHEBI:144029"/>
    </reaction>
    <physiologicalReaction direction="left-to-right" evidence="6">
        <dbReference type="Rhea" id="RHEA:60881"/>
    </physiologicalReaction>
</comment>
<keyword evidence="7" id="KW-0378">Hydrolase</keyword>
<comment type="catalytic activity">
    <reaction evidence="5">
        <text>a 5'-end triphospho-ribonucleoside in mRNA + H2O = a 5'-end phospho-ribonucleoside in mRNA + diphosphate + H(+)</text>
        <dbReference type="Rhea" id="RHEA:78683"/>
        <dbReference type="Rhea" id="RHEA-COMP:15692"/>
        <dbReference type="Rhea" id="RHEA-COMP:17164"/>
        <dbReference type="ChEBI" id="CHEBI:15377"/>
        <dbReference type="ChEBI" id="CHEBI:15378"/>
        <dbReference type="ChEBI" id="CHEBI:33019"/>
        <dbReference type="ChEBI" id="CHEBI:138282"/>
        <dbReference type="ChEBI" id="CHEBI:167618"/>
    </reaction>
    <physiologicalReaction direction="left-to-right" evidence="5">
        <dbReference type="Rhea" id="RHEA:78684"/>
    </physiologicalReaction>
</comment>
<evidence type="ECO:0000313" key="12">
    <source>
        <dbReference type="Proteomes" id="UP000195871"/>
    </source>
</evidence>
<gene>
    <name evidence="10" type="ORF">CAS74_003973</name>
    <name evidence="9" type="ORF">JL09_g2330</name>
</gene>
<keyword evidence="7" id="KW-0479">Metal-binding</keyword>
<evidence type="ECO:0000313" key="9">
    <source>
        <dbReference type="EMBL" id="KGK38598.1"/>
    </source>
</evidence>
<dbReference type="EC" id="3.6.1.-" evidence="7"/>
<dbReference type="GO" id="GO:0034353">
    <property type="term" value="F:mRNA 5'-diphosphatase activity"/>
    <property type="evidence" value="ECO:0007669"/>
    <property type="project" value="TreeGrafter"/>
</dbReference>
<keyword evidence="7" id="KW-0694">RNA-binding</keyword>
<accession>A0A099P0L4</accession>
<dbReference type="GO" id="GO:0000166">
    <property type="term" value="F:nucleotide binding"/>
    <property type="evidence" value="ECO:0007669"/>
    <property type="project" value="UniProtKB-KW"/>
</dbReference>
<organism evidence="9 11">
    <name type="scientific">Pichia kudriavzevii</name>
    <name type="common">Yeast</name>
    <name type="synonym">Issatchenkia orientalis</name>
    <dbReference type="NCBI Taxonomy" id="4909"/>
    <lineage>
        <taxon>Eukaryota</taxon>
        <taxon>Fungi</taxon>
        <taxon>Dikarya</taxon>
        <taxon>Ascomycota</taxon>
        <taxon>Saccharomycotina</taxon>
        <taxon>Pichiomycetes</taxon>
        <taxon>Pichiales</taxon>
        <taxon>Pichiaceae</taxon>
        <taxon>Pichia</taxon>
    </lineage>
</organism>
<reference evidence="9" key="2">
    <citation type="submission" date="2014-08" db="EMBL/GenBank/DDBJ databases">
        <title>Exploiting Issatchenkia orientalis SD108 for Succinic Acid Production.</title>
        <authorList>
            <person name="Xiao H."/>
            <person name="Shao Z."/>
            <person name="Jiang Y."/>
            <person name="Dole S."/>
            <person name="Zhao H."/>
        </authorList>
    </citation>
    <scope>NUCLEOTIDE SEQUENCE [LARGE SCALE GENOMIC DNA]</scope>
    <source>
        <strain evidence="9">SD108</strain>
    </source>
</reference>
<reference evidence="10 12" key="3">
    <citation type="submission" date="2017-05" db="EMBL/GenBank/DDBJ databases">
        <title>The Genome Sequence of Candida krusei Ckrusei653.</title>
        <authorList>
            <person name="Cuomo C."/>
            <person name="Forche A."/>
            <person name="Young S."/>
            <person name="Abouelleil A."/>
            <person name="Cao P."/>
            <person name="Chapman S."/>
            <person name="Cusick C."/>
            <person name="Shea T."/>
            <person name="Nusbaum C."/>
            <person name="Birren B."/>
        </authorList>
    </citation>
    <scope>NUCLEOTIDE SEQUENCE [LARGE SCALE GENOMIC DNA]</scope>
    <source>
        <strain evidence="10 12">Ckrusei653</strain>
    </source>
</reference>
<keyword evidence="7" id="KW-0539">Nucleus</keyword>
<comment type="function">
    <text evidence="7">Decapping enzyme for NAD-capped RNAs: specifically hydrolyzes the nicotinamide adenine dinucleotide (NAD) cap from a subset of RNAs by removing the entire NAD moiety from the 5'-end of an NAD-capped RNA.</text>
</comment>
<dbReference type="InterPro" id="IPR039039">
    <property type="entry name" value="RAI1-like_fam"/>
</dbReference>
<name>A0A099P0L4_PICKU</name>
<dbReference type="PANTHER" id="PTHR12395:SF9">
    <property type="entry name" value="DECAPPING AND EXORIBONUCLEASE PROTEIN"/>
    <property type="match status" value="1"/>
</dbReference>
<keyword evidence="7" id="KW-0547">Nucleotide-binding</keyword>
<dbReference type="Proteomes" id="UP000195871">
    <property type="component" value="Unassembled WGS sequence"/>
</dbReference>
<dbReference type="VEuPathDB" id="FungiDB:C5L36_0B08625"/>
<protein>
    <recommendedName>
        <fullName evidence="7">Decapping nuclease</fullName>
        <ecNumber evidence="7">3.6.1.-</ecNumber>
    </recommendedName>
</protein>
<evidence type="ECO:0000256" key="7">
    <source>
        <dbReference type="RuleBase" id="RU367113"/>
    </source>
</evidence>
<keyword evidence="3 7" id="KW-0540">Nuclease</keyword>
<comment type="catalytic activity">
    <reaction evidence="4">
        <text>a 5'-end (N(7)-methyl 5'-triphosphoguanosine)-ribonucleoside-ribonucleotide in mRNA + H2O = a (N(7)-methyl 5'-triphosphoguanosine)-nucleoside + a 5'-end phospho-ribonucleoside in mRNA + H(+)</text>
        <dbReference type="Rhea" id="RHEA:66928"/>
        <dbReference type="Rhea" id="RHEA-COMP:15692"/>
        <dbReference type="Rhea" id="RHEA-COMP:17313"/>
        <dbReference type="ChEBI" id="CHEBI:15377"/>
        <dbReference type="ChEBI" id="CHEBI:15378"/>
        <dbReference type="ChEBI" id="CHEBI:138282"/>
        <dbReference type="ChEBI" id="CHEBI:172876"/>
        <dbReference type="ChEBI" id="CHEBI:172877"/>
    </reaction>
    <physiologicalReaction direction="left-to-right" evidence="4">
        <dbReference type="Rhea" id="RHEA:66929"/>
    </physiologicalReaction>
</comment>
<dbReference type="GO" id="GO:0003723">
    <property type="term" value="F:RNA binding"/>
    <property type="evidence" value="ECO:0007669"/>
    <property type="project" value="UniProtKB-KW"/>
</dbReference>
<evidence type="ECO:0000256" key="4">
    <source>
        <dbReference type="ARBA" id="ARBA00044676"/>
    </source>
</evidence>
<proteinExistence type="inferred from homology"/>
<reference evidence="11" key="1">
    <citation type="journal article" date="2014" name="Microb. Cell Fact.">
        <title>Exploiting Issatchenkia orientalis SD108 for succinic acid production.</title>
        <authorList>
            <person name="Xiao H."/>
            <person name="Shao Z."/>
            <person name="Jiang Y."/>
            <person name="Dole S."/>
            <person name="Zhao H."/>
        </authorList>
    </citation>
    <scope>NUCLEOTIDE SEQUENCE [LARGE SCALE GENOMIC DNA]</scope>
    <source>
        <strain evidence="11">SD108</strain>
    </source>
</reference>
<evidence type="ECO:0000259" key="8">
    <source>
        <dbReference type="Pfam" id="PF08652"/>
    </source>
</evidence>
<dbReference type="GO" id="GO:0004518">
    <property type="term" value="F:nuclease activity"/>
    <property type="evidence" value="ECO:0007669"/>
    <property type="project" value="UniProtKB-KW"/>
</dbReference>
<comment type="cofactor">
    <cofactor evidence="1 7">
        <name>a divalent metal cation</name>
        <dbReference type="ChEBI" id="CHEBI:60240"/>
    </cofactor>
</comment>
<evidence type="ECO:0000256" key="6">
    <source>
        <dbReference type="ARBA" id="ARBA00048124"/>
    </source>
</evidence>
<dbReference type="Proteomes" id="UP000029867">
    <property type="component" value="Unassembled WGS sequence"/>
</dbReference>
<evidence type="ECO:0000256" key="3">
    <source>
        <dbReference type="ARBA" id="ARBA00022722"/>
    </source>
</evidence>
<evidence type="ECO:0000256" key="1">
    <source>
        <dbReference type="ARBA" id="ARBA00001968"/>
    </source>
</evidence>
<evidence type="ECO:0000313" key="10">
    <source>
        <dbReference type="EMBL" id="OUT20976.1"/>
    </source>
</evidence>
<dbReference type="PANTHER" id="PTHR12395">
    <property type="entry name" value="DOM-3 RELATED"/>
    <property type="match status" value="1"/>
</dbReference>
<comment type="caution">
    <text evidence="9">The sequence shown here is derived from an EMBL/GenBank/DDBJ whole genome shotgun (WGS) entry which is preliminary data.</text>
</comment>
<sequence>MEIQPEYNKPSRGLQGSEIAFFSDSAGDVTLTKDNLYTYSIPPANSSLCPFGLNTNLGYKGYQPKVYKPRESTLGNFEKALLELGSKANEYKVIAPSSFFQYVSTLKTSEFNIIYINRKIIIANTETRAGQNPKMSYSGIRFEDLLCHGTRKKTLNNYNLYQTIRTVSVNGIKCIYCAEVDAVNSSGEYTEIKMILCRNSIPHAKTTNKRNILKMLHSGNKYFDSFLLRLITQCQFSGINNVLIGVRDASFNIRNITEFSVSDDLLPFFKHTYPAHYQLFESSSTNISNVMKRIKQLVDQNRPVWKLHIRSGVYTLEEAKQKQDIVDTVLIPEFKRMLV</sequence>
<dbReference type="GO" id="GO:0005634">
    <property type="term" value="C:nucleus"/>
    <property type="evidence" value="ECO:0007669"/>
    <property type="project" value="UniProtKB-SubCell"/>
</dbReference>
<comment type="similarity">
    <text evidence="2 7">Belongs to the DXO/Dom3Z family.</text>
</comment>
<evidence type="ECO:0000313" key="11">
    <source>
        <dbReference type="Proteomes" id="UP000029867"/>
    </source>
</evidence>
<comment type="subcellular location">
    <subcellularLocation>
        <location evidence="7">Nucleus</location>
    </subcellularLocation>
</comment>
<evidence type="ECO:0000256" key="2">
    <source>
        <dbReference type="ARBA" id="ARBA00006562"/>
    </source>
</evidence>
<dbReference type="EMBL" id="JQFK01000018">
    <property type="protein sequence ID" value="KGK38598.1"/>
    <property type="molecule type" value="Genomic_DNA"/>
</dbReference>
<dbReference type="InterPro" id="IPR013961">
    <property type="entry name" value="RAI1"/>
</dbReference>
<dbReference type="GO" id="GO:0110155">
    <property type="term" value="P:NAD-cap decapping"/>
    <property type="evidence" value="ECO:0007669"/>
    <property type="project" value="TreeGrafter"/>
</dbReference>
<dbReference type="Pfam" id="PF08652">
    <property type="entry name" value="RAI1"/>
    <property type="match status" value="1"/>
</dbReference>